<dbReference type="InterPro" id="IPR007695">
    <property type="entry name" value="DNA_mismatch_repair_MutS-lik_N"/>
</dbReference>
<dbReference type="InterPro" id="IPR036187">
    <property type="entry name" value="DNA_mismatch_repair_MutS_sf"/>
</dbReference>
<dbReference type="RefSeq" id="WP_013835054.1">
    <property type="nucleotide sequence ID" value="NC_015581.1"/>
</dbReference>
<dbReference type="SMART" id="SM00534">
    <property type="entry name" value="MUTSac"/>
    <property type="match status" value="1"/>
</dbReference>
<dbReference type="HAMAP" id="MF_00096">
    <property type="entry name" value="MutS"/>
    <property type="match status" value="1"/>
</dbReference>
<dbReference type="PIRSF" id="PIRSF037677">
    <property type="entry name" value="DNA_mis_repair_Msh6"/>
    <property type="match status" value="1"/>
</dbReference>
<evidence type="ECO:0000256" key="2">
    <source>
        <dbReference type="ARBA" id="ARBA00021982"/>
    </source>
</evidence>
<dbReference type="PANTHER" id="PTHR11361">
    <property type="entry name" value="DNA MISMATCH REPAIR PROTEIN MUTS FAMILY MEMBER"/>
    <property type="match status" value="1"/>
</dbReference>
<dbReference type="InterPro" id="IPR007860">
    <property type="entry name" value="DNA_mmatch_repair_MutS_con_dom"/>
</dbReference>
<comment type="function">
    <text evidence="8 9">This protein is involved in the repair of mismatches in DNA. It is possible that it carries out the mismatch recognition step. This protein has a weak ATPase activity.</text>
</comment>
<dbReference type="FunFam" id="3.40.50.300:FF:000870">
    <property type="entry name" value="MutS protein homolog 4"/>
    <property type="match status" value="1"/>
</dbReference>
<dbReference type="GO" id="GO:0005829">
    <property type="term" value="C:cytosol"/>
    <property type="evidence" value="ECO:0007669"/>
    <property type="project" value="TreeGrafter"/>
</dbReference>
<dbReference type="InterPro" id="IPR036678">
    <property type="entry name" value="MutS_con_dom_sf"/>
</dbReference>
<name>F6DBG5_THICA</name>
<dbReference type="PROSITE" id="PS00486">
    <property type="entry name" value="DNA_MISMATCH_REPAIR_2"/>
    <property type="match status" value="1"/>
</dbReference>
<feature type="binding site" evidence="9">
    <location>
        <begin position="614"/>
        <end position="621"/>
    </location>
    <ligand>
        <name>ATP</name>
        <dbReference type="ChEBI" id="CHEBI:30616"/>
    </ligand>
</feature>
<dbReference type="SMART" id="SM00533">
    <property type="entry name" value="MUTSd"/>
    <property type="match status" value="1"/>
</dbReference>
<keyword evidence="7 9" id="KW-0234">DNA repair</keyword>
<dbReference type="CDD" id="cd03284">
    <property type="entry name" value="ABC_MutS1"/>
    <property type="match status" value="1"/>
</dbReference>
<evidence type="ECO:0000256" key="9">
    <source>
        <dbReference type="HAMAP-Rule" id="MF_00096"/>
    </source>
</evidence>
<dbReference type="STRING" id="717773.Thicy_0500"/>
<dbReference type="Gene3D" id="3.40.1170.10">
    <property type="entry name" value="DNA repair protein MutS, domain I"/>
    <property type="match status" value="1"/>
</dbReference>
<dbReference type="InterPro" id="IPR027417">
    <property type="entry name" value="P-loop_NTPase"/>
</dbReference>
<proteinExistence type="inferred from homology"/>
<dbReference type="GO" id="GO:0005524">
    <property type="term" value="F:ATP binding"/>
    <property type="evidence" value="ECO:0007669"/>
    <property type="project" value="UniProtKB-UniRule"/>
</dbReference>
<dbReference type="SUPFAM" id="SSF53150">
    <property type="entry name" value="DNA repair protein MutS, domain II"/>
    <property type="match status" value="1"/>
</dbReference>
<dbReference type="FunFam" id="3.40.1170.10:FF:000001">
    <property type="entry name" value="DNA mismatch repair protein MutS"/>
    <property type="match status" value="1"/>
</dbReference>
<dbReference type="HOGENOM" id="CLU_002472_4_0_6"/>
<evidence type="ECO:0000313" key="12">
    <source>
        <dbReference type="EMBL" id="AEG31273.1"/>
    </source>
</evidence>
<dbReference type="InterPro" id="IPR007861">
    <property type="entry name" value="DNA_mismatch_repair_MutS_clamp"/>
</dbReference>
<feature type="domain" description="DNA mismatch repair proteins mutS family" evidence="11">
    <location>
        <begin position="688"/>
        <end position="704"/>
    </location>
</feature>
<evidence type="ECO:0000256" key="1">
    <source>
        <dbReference type="ARBA" id="ARBA00006271"/>
    </source>
</evidence>
<keyword evidence="13" id="KW-1185">Reference proteome</keyword>
<dbReference type="FunFam" id="1.10.1420.10:FF:000002">
    <property type="entry name" value="DNA mismatch repair protein MutS"/>
    <property type="match status" value="1"/>
</dbReference>
<dbReference type="Pfam" id="PF05188">
    <property type="entry name" value="MutS_II"/>
    <property type="match status" value="1"/>
</dbReference>
<evidence type="ECO:0000256" key="10">
    <source>
        <dbReference type="RuleBase" id="RU003756"/>
    </source>
</evidence>
<evidence type="ECO:0000256" key="5">
    <source>
        <dbReference type="ARBA" id="ARBA00022840"/>
    </source>
</evidence>
<dbReference type="InterPro" id="IPR017261">
    <property type="entry name" value="DNA_mismatch_repair_MutS/MSH"/>
</dbReference>
<evidence type="ECO:0000259" key="11">
    <source>
        <dbReference type="PROSITE" id="PS00486"/>
    </source>
</evidence>
<reference evidence="12 13" key="1">
    <citation type="submission" date="2011-05" db="EMBL/GenBank/DDBJ databases">
        <title>Complete sequence of Thioalkalimicrobium cyclicum ALM1.</title>
        <authorList>
            <consortium name="US DOE Joint Genome Institute"/>
            <person name="Lucas S."/>
            <person name="Han J."/>
            <person name="Lapidus A."/>
            <person name="Cheng J.-F."/>
            <person name="Goodwin L."/>
            <person name="Pitluck S."/>
            <person name="Peters L."/>
            <person name="Mikhailova N."/>
            <person name="Davenport K."/>
            <person name="Han C."/>
            <person name="Tapia R."/>
            <person name="Land M."/>
            <person name="Hauser L."/>
            <person name="Kyrpides N."/>
            <person name="Ivanova N."/>
            <person name="Pagani I."/>
            <person name="Kappler U."/>
            <person name="Woyke T."/>
        </authorList>
    </citation>
    <scope>NUCLEOTIDE SEQUENCE [LARGE SCALE GENOMIC DNA]</scope>
    <source>
        <strain evidence="13">DSM 14477 / JCM 11371 / ALM1</strain>
    </source>
</reference>
<keyword evidence="3 9" id="KW-0547">Nucleotide-binding</keyword>
<accession>F6DBG5</accession>
<evidence type="ECO:0000256" key="7">
    <source>
        <dbReference type="ARBA" id="ARBA00023204"/>
    </source>
</evidence>
<dbReference type="Gene3D" id="3.30.420.110">
    <property type="entry name" value="MutS, connector domain"/>
    <property type="match status" value="1"/>
</dbReference>
<dbReference type="InterPro" id="IPR016151">
    <property type="entry name" value="DNA_mismatch_repair_MutS_N"/>
</dbReference>
<keyword evidence="6 9" id="KW-0238">DNA-binding</keyword>
<evidence type="ECO:0000256" key="4">
    <source>
        <dbReference type="ARBA" id="ARBA00022763"/>
    </source>
</evidence>
<evidence type="ECO:0000256" key="6">
    <source>
        <dbReference type="ARBA" id="ARBA00023125"/>
    </source>
</evidence>
<evidence type="ECO:0000313" key="13">
    <source>
        <dbReference type="Proteomes" id="UP000009232"/>
    </source>
</evidence>
<comment type="similarity">
    <text evidence="1 9 10">Belongs to the DNA mismatch repair MutS family.</text>
</comment>
<dbReference type="OrthoDB" id="9802448at2"/>
<dbReference type="Pfam" id="PF05192">
    <property type="entry name" value="MutS_III"/>
    <property type="match status" value="1"/>
</dbReference>
<dbReference type="InterPro" id="IPR045076">
    <property type="entry name" value="MutS"/>
</dbReference>
<dbReference type="Pfam" id="PF05190">
    <property type="entry name" value="MutS_IV"/>
    <property type="match status" value="1"/>
</dbReference>
<dbReference type="GO" id="GO:0140664">
    <property type="term" value="F:ATP-dependent DNA damage sensor activity"/>
    <property type="evidence" value="ECO:0007669"/>
    <property type="project" value="InterPro"/>
</dbReference>
<evidence type="ECO:0000256" key="3">
    <source>
        <dbReference type="ARBA" id="ARBA00022741"/>
    </source>
</evidence>
<keyword evidence="4 9" id="KW-0227">DNA damage</keyword>
<protein>
    <recommendedName>
        <fullName evidence="2 9">DNA mismatch repair protein MutS</fullName>
    </recommendedName>
</protein>
<dbReference type="Pfam" id="PF00488">
    <property type="entry name" value="MutS_V"/>
    <property type="match status" value="1"/>
</dbReference>
<dbReference type="InterPro" id="IPR007696">
    <property type="entry name" value="DNA_mismatch_repair_MutS_core"/>
</dbReference>
<dbReference type="Gene3D" id="3.40.50.300">
    <property type="entry name" value="P-loop containing nucleotide triphosphate hydrolases"/>
    <property type="match status" value="1"/>
</dbReference>
<dbReference type="PANTHER" id="PTHR11361:SF34">
    <property type="entry name" value="DNA MISMATCH REPAIR PROTEIN MSH1, MITOCHONDRIAL"/>
    <property type="match status" value="1"/>
</dbReference>
<sequence>MTNTVSDHVANHTPMMQQYLKIKAEHSDRLVFYRMGDFYELFYDDALKAARLLDITLTQRGQSAGKPIPMAGIPHHSAEGYLAKLVKLGESIAICEQVGDVSNKGPVERKVVRILTPGTLTEDSLLEARQDNLLVAWSQQGKQIGISWLDVASGRFEVTAFDNQDDAVNELHRLNPAELIFAESVTHPDESLSAHSHNLPDWLFQEAAAKRLLLEHFSTRDLSPFGCENAPAKSGAAAALLYYAQSMLQQPLHQVTSLQSYQTNEYLTLDAITRRNLEIDSHQQGFQHHTLFHLIDQCQTAMGSRLLRRWLRQPLRNRTHIRQRLNVVDSLLHSQEYPILQEHLKPIGDLERILSRVALGSARPRDLSQLSRGLNALPGLLSWAKDWGALDALTAQIDPFHELGDELNRALVANPPLLLRDGGVFKSGYDEQLDELLALKTQAGDFLTDLETRERERTGLNSLKIGFNRVQGYYIELSKQYSDQVPLDYTRRQTLKNAERYITAELKNFETQILSADDRAQARENWLYEQLLGKIQAQLMVLQQTANALATLDVLANFAAQAMARNYAKPQFREEPGLVIEQGRHPTVEALSHEPFIANDADFNEQRRLHIITGPNMGGKSTYMRQTAIITILAHIGCFVPAKQACFGPIDRIFTRIGASDDLTSGRSTFMVEMTETAHILRHASNQSLILMDEVGRGTSTFDGLALAWAIGEYLATEVKGYCLFATHYFELTSLAEQFDNTVNSHLTAVEHQDSIIFLHQVKPGPASQSYGLQVAALAGVPAVVITQAKARLNELEQPRPALVNPSSLESAVKDHHLQFDLFNNPEPDPIITAIQSLEPDNLTPKQALELIYQWRSQINKP</sequence>
<dbReference type="AlphaFoldDB" id="F6DBG5"/>
<dbReference type="Gene3D" id="1.10.1420.10">
    <property type="match status" value="2"/>
</dbReference>
<dbReference type="Proteomes" id="UP000009232">
    <property type="component" value="Chromosome"/>
</dbReference>
<evidence type="ECO:0000256" key="8">
    <source>
        <dbReference type="ARBA" id="ARBA00024647"/>
    </source>
</evidence>
<dbReference type="EMBL" id="CP002776">
    <property type="protein sequence ID" value="AEG31273.1"/>
    <property type="molecule type" value="Genomic_DNA"/>
</dbReference>
<dbReference type="SUPFAM" id="SSF52540">
    <property type="entry name" value="P-loop containing nucleoside triphosphate hydrolases"/>
    <property type="match status" value="1"/>
</dbReference>
<dbReference type="SUPFAM" id="SSF48334">
    <property type="entry name" value="DNA repair protein MutS, domain III"/>
    <property type="match status" value="1"/>
</dbReference>
<gene>
    <name evidence="9" type="primary">mutS</name>
    <name evidence="12" type="ordered locus">Thicy_0500</name>
</gene>
<dbReference type="KEGG" id="tcy:Thicy_0500"/>
<dbReference type="Gene3D" id="6.10.140.430">
    <property type="match status" value="1"/>
</dbReference>
<dbReference type="NCBIfam" id="TIGR01070">
    <property type="entry name" value="mutS1"/>
    <property type="match status" value="1"/>
</dbReference>
<dbReference type="GO" id="GO:0030983">
    <property type="term" value="F:mismatched DNA binding"/>
    <property type="evidence" value="ECO:0007669"/>
    <property type="project" value="InterPro"/>
</dbReference>
<organism evidence="12 13">
    <name type="scientific">Thiomicrospira cyclica (strain DSM 14477 / JCM 11371 / ALM1)</name>
    <name type="common">Thioalkalimicrobium cyclicum</name>
    <dbReference type="NCBI Taxonomy" id="717773"/>
    <lineage>
        <taxon>Bacteria</taxon>
        <taxon>Pseudomonadati</taxon>
        <taxon>Pseudomonadota</taxon>
        <taxon>Gammaproteobacteria</taxon>
        <taxon>Thiotrichales</taxon>
        <taxon>Piscirickettsiaceae</taxon>
        <taxon>Thiomicrospira</taxon>
    </lineage>
</organism>
<dbReference type="InterPro" id="IPR005748">
    <property type="entry name" value="DNA_mismatch_repair_MutS"/>
</dbReference>
<dbReference type="InterPro" id="IPR000432">
    <property type="entry name" value="DNA_mismatch_repair_MutS_C"/>
</dbReference>
<dbReference type="eggNOG" id="COG0249">
    <property type="taxonomic scope" value="Bacteria"/>
</dbReference>
<dbReference type="NCBIfam" id="NF003810">
    <property type="entry name" value="PRK05399.1"/>
    <property type="match status" value="1"/>
</dbReference>
<keyword evidence="5 9" id="KW-0067">ATP-binding</keyword>
<dbReference type="Pfam" id="PF01624">
    <property type="entry name" value="MutS_I"/>
    <property type="match status" value="1"/>
</dbReference>
<dbReference type="GO" id="GO:0003684">
    <property type="term" value="F:damaged DNA binding"/>
    <property type="evidence" value="ECO:0007669"/>
    <property type="project" value="UniProtKB-UniRule"/>
</dbReference>
<dbReference type="SUPFAM" id="SSF55271">
    <property type="entry name" value="DNA repair protein MutS, domain I"/>
    <property type="match status" value="1"/>
</dbReference>
<dbReference type="GO" id="GO:0006298">
    <property type="term" value="P:mismatch repair"/>
    <property type="evidence" value="ECO:0007669"/>
    <property type="project" value="UniProtKB-UniRule"/>
</dbReference>